<evidence type="ECO:0000256" key="9">
    <source>
        <dbReference type="ARBA" id="ARBA00047989"/>
    </source>
</evidence>
<dbReference type="EMBL" id="SMAG01000003">
    <property type="protein sequence ID" value="TCS94615.1"/>
    <property type="molecule type" value="Genomic_DNA"/>
</dbReference>
<evidence type="ECO:0000313" key="14">
    <source>
        <dbReference type="Proteomes" id="UP000294937"/>
    </source>
</evidence>
<sequence>MEPFKYRDTSPIPCFFLERWEKEFPHLVVGFSARRKDEDLNQRNYAFHVGDRPDMVVENRKQLLDQVGMSIESWTCGEQVHGIDLQLVTSTDRGKGNFTRDTAFSDTDGLITKEENVLLASYYADCVPLYFYSPDLDLIGVAHAGWKGTVQGMAVRMVRKLEELGADPKTLHVAIGPSIDQCCYEVDERVMNAVHQALPDDIQAHQEVLISTKQGKWQLDLRKTNVKLLQRVGVLERNILVTTWCTSCDQDYFYSHRRDQGRTGRMVAFIGKKERGS</sequence>
<comment type="function">
    <text evidence="3">Purine nucleoside enzyme that catalyzes the phosphorolysis of adenosine and inosine nucleosides, yielding D-ribose 1-phosphate and the respective free bases, adenine and hypoxanthine. Also catalyzes the phosphorolysis of S-methyl-5'-thioadenosine into adenine and S-methyl-5-thio-alpha-D-ribose 1-phosphate. Also has adenosine deaminase activity.</text>
</comment>
<keyword evidence="6" id="KW-0479">Metal-binding</keyword>
<dbReference type="InterPro" id="IPR011324">
    <property type="entry name" value="Cytotoxic_necrot_fac-like_cat"/>
</dbReference>
<dbReference type="AlphaFoldDB" id="A0A4R3L6H2"/>
<dbReference type="InterPro" id="IPR003730">
    <property type="entry name" value="Cu_polyphenol_OxRdtase"/>
</dbReference>
<evidence type="ECO:0000256" key="8">
    <source>
        <dbReference type="ARBA" id="ARBA00022833"/>
    </source>
</evidence>
<dbReference type="PANTHER" id="PTHR30616">
    <property type="entry name" value="UNCHARACTERIZED PROTEIN YFIH"/>
    <property type="match status" value="1"/>
</dbReference>
<dbReference type="GO" id="GO:0016787">
    <property type="term" value="F:hydrolase activity"/>
    <property type="evidence" value="ECO:0007669"/>
    <property type="project" value="UniProtKB-KW"/>
</dbReference>
<keyword evidence="14" id="KW-1185">Reference proteome</keyword>
<dbReference type="GO" id="GO:0005507">
    <property type="term" value="F:copper ion binding"/>
    <property type="evidence" value="ECO:0007669"/>
    <property type="project" value="TreeGrafter"/>
</dbReference>
<dbReference type="RefSeq" id="WP_165875837.1">
    <property type="nucleotide sequence ID" value="NZ_SMAG01000003.1"/>
</dbReference>
<comment type="similarity">
    <text evidence="4 12">Belongs to the purine nucleoside phosphorylase YfiH/LACC1 family.</text>
</comment>
<comment type="catalytic activity">
    <reaction evidence="10">
        <text>adenosine + phosphate = alpha-D-ribose 1-phosphate + adenine</text>
        <dbReference type="Rhea" id="RHEA:27642"/>
        <dbReference type="ChEBI" id="CHEBI:16335"/>
        <dbReference type="ChEBI" id="CHEBI:16708"/>
        <dbReference type="ChEBI" id="CHEBI:43474"/>
        <dbReference type="ChEBI" id="CHEBI:57720"/>
        <dbReference type="EC" id="2.4.2.1"/>
    </reaction>
    <physiologicalReaction direction="left-to-right" evidence="10">
        <dbReference type="Rhea" id="RHEA:27643"/>
    </physiologicalReaction>
</comment>
<protein>
    <recommendedName>
        <fullName evidence="12">Purine nucleoside phosphorylase</fullName>
    </recommendedName>
</protein>
<evidence type="ECO:0000313" key="13">
    <source>
        <dbReference type="EMBL" id="TCS94615.1"/>
    </source>
</evidence>
<evidence type="ECO:0000256" key="6">
    <source>
        <dbReference type="ARBA" id="ARBA00022723"/>
    </source>
</evidence>
<evidence type="ECO:0000256" key="11">
    <source>
        <dbReference type="ARBA" id="ARBA00049893"/>
    </source>
</evidence>
<evidence type="ECO:0000256" key="10">
    <source>
        <dbReference type="ARBA" id="ARBA00048968"/>
    </source>
</evidence>
<evidence type="ECO:0000256" key="1">
    <source>
        <dbReference type="ARBA" id="ARBA00000553"/>
    </source>
</evidence>
<dbReference type="GO" id="GO:0017061">
    <property type="term" value="F:S-methyl-5-thioadenosine phosphorylase activity"/>
    <property type="evidence" value="ECO:0007669"/>
    <property type="project" value="UniProtKB-EC"/>
</dbReference>
<dbReference type="Proteomes" id="UP000294937">
    <property type="component" value="Unassembled WGS sequence"/>
</dbReference>
<organism evidence="13 14">
    <name type="scientific">Hazenella coriacea</name>
    <dbReference type="NCBI Taxonomy" id="1179467"/>
    <lineage>
        <taxon>Bacteria</taxon>
        <taxon>Bacillati</taxon>
        <taxon>Bacillota</taxon>
        <taxon>Bacilli</taxon>
        <taxon>Bacillales</taxon>
        <taxon>Thermoactinomycetaceae</taxon>
        <taxon>Hazenella</taxon>
    </lineage>
</organism>
<accession>A0A4R3L6H2</accession>
<keyword evidence="8" id="KW-0862">Zinc</keyword>
<comment type="cofactor">
    <cofactor evidence="2">
        <name>Zn(2+)</name>
        <dbReference type="ChEBI" id="CHEBI:29105"/>
    </cofactor>
</comment>
<gene>
    <name evidence="13" type="ORF">EDD58_10327</name>
</gene>
<evidence type="ECO:0000256" key="7">
    <source>
        <dbReference type="ARBA" id="ARBA00022801"/>
    </source>
</evidence>
<dbReference type="NCBIfam" id="TIGR00726">
    <property type="entry name" value="peptidoglycan editing factor PgeF"/>
    <property type="match status" value="1"/>
</dbReference>
<dbReference type="PANTHER" id="PTHR30616:SF2">
    <property type="entry name" value="PURINE NUCLEOSIDE PHOSPHORYLASE LACC1"/>
    <property type="match status" value="1"/>
</dbReference>
<evidence type="ECO:0000256" key="3">
    <source>
        <dbReference type="ARBA" id="ARBA00003215"/>
    </source>
</evidence>
<keyword evidence="5" id="KW-0808">Transferase</keyword>
<dbReference type="Gene3D" id="3.60.140.10">
    <property type="entry name" value="CNF1/YfiH-like putative cysteine hydrolases"/>
    <property type="match status" value="1"/>
</dbReference>
<evidence type="ECO:0000256" key="2">
    <source>
        <dbReference type="ARBA" id="ARBA00001947"/>
    </source>
</evidence>
<dbReference type="CDD" id="cd16833">
    <property type="entry name" value="YfiH"/>
    <property type="match status" value="1"/>
</dbReference>
<dbReference type="InterPro" id="IPR038371">
    <property type="entry name" value="Cu_polyphenol_OxRdtase_sf"/>
</dbReference>
<comment type="catalytic activity">
    <reaction evidence="11">
        <text>S-methyl-5'-thioadenosine + phosphate = 5-(methylsulfanyl)-alpha-D-ribose 1-phosphate + adenine</text>
        <dbReference type="Rhea" id="RHEA:11852"/>
        <dbReference type="ChEBI" id="CHEBI:16708"/>
        <dbReference type="ChEBI" id="CHEBI:17509"/>
        <dbReference type="ChEBI" id="CHEBI:43474"/>
        <dbReference type="ChEBI" id="CHEBI:58533"/>
        <dbReference type="EC" id="2.4.2.28"/>
    </reaction>
    <physiologicalReaction direction="left-to-right" evidence="11">
        <dbReference type="Rhea" id="RHEA:11853"/>
    </physiologicalReaction>
</comment>
<dbReference type="SUPFAM" id="SSF64438">
    <property type="entry name" value="CNF1/YfiH-like putative cysteine hydrolases"/>
    <property type="match status" value="1"/>
</dbReference>
<reference evidence="13 14" key="1">
    <citation type="submission" date="2019-03" db="EMBL/GenBank/DDBJ databases">
        <title>Genomic Encyclopedia of Type Strains, Phase IV (KMG-IV): sequencing the most valuable type-strain genomes for metagenomic binning, comparative biology and taxonomic classification.</title>
        <authorList>
            <person name="Goeker M."/>
        </authorList>
    </citation>
    <scope>NUCLEOTIDE SEQUENCE [LARGE SCALE GENOMIC DNA]</scope>
    <source>
        <strain evidence="13 14">DSM 45707</strain>
    </source>
</reference>
<evidence type="ECO:0000256" key="4">
    <source>
        <dbReference type="ARBA" id="ARBA00007353"/>
    </source>
</evidence>
<proteinExistence type="inferred from homology"/>
<evidence type="ECO:0000256" key="5">
    <source>
        <dbReference type="ARBA" id="ARBA00022679"/>
    </source>
</evidence>
<keyword evidence="7" id="KW-0378">Hydrolase</keyword>
<comment type="catalytic activity">
    <reaction evidence="1">
        <text>inosine + phosphate = alpha-D-ribose 1-phosphate + hypoxanthine</text>
        <dbReference type="Rhea" id="RHEA:27646"/>
        <dbReference type="ChEBI" id="CHEBI:17368"/>
        <dbReference type="ChEBI" id="CHEBI:17596"/>
        <dbReference type="ChEBI" id="CHEBI:43474"/>
        <dbReference type="ChEBI" id="CHEBI:57720"/>
        <dbReference type="EC" id="2.4.2.1"/>
    </reaction>
    <physiologicalReaction direction="left-to-right" evidence="1">
        <dbReference type="Rhea" id="RHEA:27647"/>
    </physiologicalReaction>
</comment>
<comment type="catalytic activity">
    <reaction evidence="9">
        <text>adenosine + H2O + H(+) = inosine + NH4(+)</text>
        <dbReference type="Rhea" id="RHEA:24408"/>
        <dbReference type="ChEBI" id="CHEBI:15377"/>
        <dbReference type="ChEBI" id="CHEBI:15378"/>
        <dbReference type="ChEBI" id="CHEBI:16335"/>
        <dbReference type="ChEBI" id="CHEBI:17596"/>
        <dbReference type="ChEBI" id="CHEBI:28938"/>
        <dbReference type="EC" id="3.5.4.4"/>
    </reaction>
    <physiologicalReaction direction="left-to-right" evidence="9">
        <dbReference type="Rhea" id="RHEA:24409"/>
    </physiologicalReaction>
</comment>
<name>A0A4R3L6H2_9BACL</name>
<comment type="caution">
    <text evidence="13">The sequence shown here is derived from an EMBL/GenBank/DDBJ whole genome shotgun (WGS) entry which is preliminary data.</text>
</comment>
<dbReference type="Pfam" id="PF02578">
    <property type="entry name" value="Cu-oxidase_4"/>
    <property type="match status" value="1"/>
</dbReference>
<evidence type="ECO:0000256" key="12">
    <source>
        <dbReference type="RuleBase" id="RU361274"/>
    </source>
</evidence>